<keyword evidence="1" id="KW-1133">Transmembrane helix</keyword>
<evidence type="ECO:0000313" key="3">
    <source>
        <dbReference type="Proteomes" id="UP000386847"/>
    </source>
</evidence>
<dbReference type="EMBL" id="CP045725">
    <property type="protein sequence ID" value="QGF24995.1"/>
    <property type="molecule type" value="Genomic_DNA"/>
</dbReference>
<organism evidence="2 3">
    <name type="scientific">Raineyella fluvialis</name>
    <dbReference type="NCBI Taxonomy" id="2662261"/>
    <lineage>
        <taxon>Bacteria</taxon>
        <taxon>Bacillati</taxon>
        <taxon>Actinomycetota</taxon>
        <taxon>Actinomycetes</taxon>
        <taxon>Propionibacteriales</taxon>
        <taxon>Propionibacteriaceae</taxon>
        <taxon>Raineyella</taxon>
    </lineage>
</organism>
<feature type="transmembrane region" description="Helical" evidence="1">
    <location>
        <begin position="28"/>
        <end position="48"/>
    </location>
</feature>
<gene>
    <name evidence="2" type="ORF">Rai3103_16810</name>
</gene>
<dbReference type="AlphaFoldDB" id="A0A5Q2FK10"/>
<evidence type="ECO:0000256" key="1">
    <source>
        <dbReference type="SAM" id="Phobius"/>
    </source>
</evidence>
<keyword evidence="1" id="KW-0812">Transmembrane</keyword>
<name>A0A5Q2FK10_9ACTN</name>
<proteinExistence type="predicted"/>
<feature type="transmembrane region" description="Helical" evidence="1">
    <location>
        <begin position="55"/>
        <end position="73"/>
    </location>
</feature>
<accession>A0A5Q2FK10</accession>
<sequence>MRGKLRVTRTAWFGPKRYLGWGWSPRTWQGWTIMIIFVATIILVSAAIRDLTTKIVADGILLAAVVLGAFLTGDGPGGPE</sequence>
<reference evidence="2 3" key="1">
    <citation type="submission" date="2019-10" db="EMBL/GenBank/DDBJ databases">
        <title>Genomic analysis of Raineyella sp. CBA3103.</title>
        <authorList>
            <person name="Roh S.W."/>
        </authorList>
    </citation>
    <scope>NUCLEOTIDE SEQUENCE [LARGE SCALE GENOMIC DNA]</scope>
    <source>
        <strain evidence="2 3">CBA3103</strain>
    </source>
</reference>
<protein>
    <submittedName>
        <fullName evidence="2">Uncharacterized protein</fullName>
    </submittedName>
</protein>
<keyword evidence="3" id="KW-1185">Reference proteome</keyword>
<dbReference type="KEGG" id="rain:Rai3103_16810"/>
<keyword evidence="1" id="KW-0472">Membrane</keyword>
<evidence type="ECO:0000313" key="2">
    <source>
        <dbReference type="EMBL" id="QGF24995.1"/>
    </source>
</evidence>
<dbReference type="Proteomes" id="UP000386847">
    <property type="component" value="Chromosome"/>
</dbReference>